<evidence type="ECO:0000256" key="1">
    <source>
        <dbReference type="SAM" id="Phobius"/>
    </source>
</evidence>
<name>A0A2M6WAH0_9BACT</name>
<sequence>MSWLLITLLAYFLNAVAMVTDKALLKKNKIEHPFVYVFYIAALGCLLMLFLIPFGLKIPDGLTILVSLFAGATFVWALLLMFSALKKDEASRVNPMVGGLTPIFVFLFAWYILEEKLNCDQYAGLIFLIIGSLLIALDFHKHGALTWLKKKLGFKPKFSLPQIKKTIWLVLPSAALFGVSSVLTKLVYSQIQFLTGFIWTRAGSLIAVILLLFIPANFQAVKASFKSNKNNASQTKKTGAMFLLGQACGGSSAILQQYAIFLGSVTLVQALQGIQYVFIFIFAVLLTTFLPKIIKEEMTKEILMQKIIAIILIIIGLYFIAV</sequence>
<feature type="transmembrane region" description="Helical" evidence="1">
    <location>
        <begin position="197"/>
        <end position="218"/>
    </location>
</feature>
<dbReference type="AlphaFoldDB" id="A0A2M6WAH0"/>
<keyword evidence="1" id="KW-0472">Membrane</keyword>
<feature type="transmembrane region" description="Helical" evidence="1">
    <location>
        <begin position="125"/>
        <end position="148"/>
    </location>
</feature>
<evidence type="ECO:0000313" key="4">
    <source>
        <dbReference type="Proteomes" id="UP000231464"/>
    </source>
</evidence>
<dbReference type="SUPFAM" id="SSF103481">
    <property type="entry name" value="Multidrug resistance efflux transporter EmrE"/>
    <property type="match status" value="1"/>
</dbReference>
<keyword evidence="1" id="KW-1133">Transmembrane helix</keyword>
<evidence type="ECO:0000259" key="2">
    <source>
        <dbReference type="Pfam" id="PF00892"/>
    </source>
</evidence>
<evidence type="ECO:0000313" key="3">
    <source>
        <dbReference type="EMBL" id="PIT89800.1"/>
    </source>
</evidence>
<gene>
    <name evidence="3" type="ORF">COU23_02015</name>
</gene>
<dbReference type="EMBL" id="PFBP01000033">
    <property type="protein sequence ID" value="PIT89800.1"/>
    <property type="molecule type" value="Genomic_DNA"/>
</dbReference>
<feature type="transmembrane region" description="Helical" evidence="1">
    <location>
        <begin position="302"/>
        <end position="321"/>
    </location>
</feature>
<feature type="transmembrane region" description="Helical" evidence="1">
    <location>
        <begin position="62"/>
        <end position="81"/>
    </location>
</feature>
<comment type="caution">
    <text evidence="3">The sequence shown here is derived from an EMBL/GenBank/DDBJ whole genome shotgun (WGS) entry which is preliminary data.</text>
</comment>
<feature type="domain" description="EamA" evidence="2">
    <location>
        <begin position="2"/>
        <end position="136"/>
    </location>
</feature>
<dbReference type="GO" id="GO:0016020">
    <property type="term" value="C:membrane"/>
    <property type="evidence" value="ECO:0007669"/>
    <property type="project" value="InterPro"/>
</dbReference>
<reference evidence="4" key="1">
    <citation type="submission" date="2017-09" db="EMBL/GenBank/DDBJ databases">
        <title>Depth-based differentiation of microbial function through sediment-hosted aquifers and enrichment of novel symbionts in the deep terrestrial subsurface.</title>
        <authorList>
            <person name="Probst A.J."/>
            <person name="Ladd B."/>
            <person name="Jarett J.K."/>
            <person name="Geller-Mcgrath D.E."/>
            <person name="Sieber C.M.K."/>
            <person name="Emerson J.B."/>
            <person name="Anantharaman K."/>
            <person name="Thomas B.C."/>
            <person name="Malmstrom R."/>
            <person name="Stieglmeier M."/>
            <person name="Klingl A."/>
            <person name="Woyke T."/>
            <person name="Ryan C.M."/>
            <person name="Banfield J.F."/>
        </authorList>
    </citation>
    <scope>NUCLEOTIDE SEQUENCE [LARGE SCALE GENOMIC DNA]</scope>
</reference>
<dbReference type="Proteomes" id="UP000231464">
    <property type="component" value="Unassembled WGS sequence"/>
</dbReference>
<feature type="transmembrane region" description="Helical" evidence="1">
    <location>
        <begin position="273"/>
        <end position="290"/>
    </location>
</feature>
<dbReference type="Pfam" id="PF00892">
    <property type="entry name" value="EamA"/>
    <property type="match status" value="1"/>
</dbReference>
<feature type="transmembrane region" description="Helical" evidence="1">
    <location>
        <begin position="169"/>
        <end position="191"/>
    </location>
</feature>
<feature type="transmembrane region" description="Helical" evidence="1">
    <location>
        <begin position="6"/>
        <end position="24"/>
    </location>
</feature>
<dbReference type="Gene3D" id="1.10.3730.20">
    <property type="match status" value="1"/>
</dbReference>
<protein>
    <recommendedName>
        <fullName evidence="2">EamA domain-containing protein</fullName>
    </recommendedName>
</protein>
<dbReference type="PANTHER" id="PTHR22911:SF137">
    <property type="entry name" value="SOLUTE CARRIER FAMILY 35 MEMBER G2-RELATED"/>
    <property type="match status" value="1"/>
</dbReference>
<accession>A0A2M6WAH0</accession>
<organism evidence="3 4">
    <name type="scientific">Candidatus Kuenenbacteria bacterium CG10_big_fil_rev_8_21_14_0_10_36_11</name>
    <dbReference type="NCBI Taxonomy" id="1974618"/>
    <lineage>
        <taxon>Bacteria</taxon>
        <taxon>Candidatus Kueneniibacteriota</taxon>
    </lineage>
</organism>
<feature type="transmembrane region" description="Helical" evidence="1">
    <location>
        <begin position="239"/>
        <end position="261"/>
    </location>
</feature>
<feature type="transmembrane region" description="Helical" evidence="1">
    <location>
        <begin position="36"/>
        <end position="56"/>
    </location>
</feature>
<keyword evidence="1" id="KW-0812">Transmembrane</keyword>
<dbReference type="InterPro" id="IPR037185">
    <property type="entry name" value="EmrE-like"/>
</dbReference>
<proteinExistence type="predicted"/>
<dbReference type="InterPro" id="IPR000620">
    <property type="entry name" value="EamA_dom"/>
</dbReference>
<dbReference type="PANTHER" id="PTHR22911">
    <property type="entry name" value="ACYL-MALONYL CONDENSING ENZYME-RELATED"/>
    <property type="match status" value="1"/>
</dbReference>
<feature type="transmembrane region" description="Helical" evidence="1">
    <location>
        <begin position="93"/>
        <end position="113"/>
    </location>
</feature>